<dbReference type="Proteomes" id="UP001060123">
    <property type="component" value="Chromosome"/>
</dbReference>
<proteinExistence type="predicted"/>
<reference evidence="2" key="1">
    <citation type="submission" date="2022-09" db="EMBL/GenBank/DDBJ databases">
        <title>Australian commercial rhizobial inoculants.</title>
        <authorList>
            <person name="Kohlmeier M.G."/>
            <person name="O'Hara G.W."/>
            <person name="Colombi E."/>
            <person name="Ramsay J.P."/>
            <person name="Terpolilli J."/>
        </authorList>
    </citation>
    <scope>NUCLEOTIDE SEQUENCE</scope>
    <source>
        <strain evidence="2">WSM1592</strain>
    </source>
</reference>
<accession>A0ABY5XFJ0</accession>
<dbReference type="InterPro" id="IPR000157">
    <property type="entry name" value="TIR_dom"/>
</dbReference>
<protein>
    <submittedName>
        <fullName evidence="2">TIR domain-containing protein</fullName>
    </submittedName>
</protein>
<evidence type="ECO:0000259" key="1">
    <source>
        <dbReference type="PROSITE" id="PS50104"/>
    </source>
</evidence>
<name>A0ABY5XFJ0_RHISU</name>
<keyword evidence="3" id="KW-1185">Reference proteome</keyword>
<sequence>MAHDPDPALTDKQPFSTPRPYDVALSFAGEDRAEVEKFAQILKKRDVKVFYDNFERSTLWGKDLYQHLQQIYRDQAEYCIIFVSKRYLQKSWTKHELQQAQARSFSSSREYILPIRLDDSDLPGLNPTIGYIDFRTVSLLDIADLLLEKMGRQEPPASRENTESGVDPELVEYNGHLVAKGWPERIEQAQHLSISLVTTPFERIRYGSERRVKNENGRKFRLPPICHDCGVLIGQFHVPGCDMEECQSCGGQAISCDCKHDDITRDQLERWLDDEPYK</sequence>
<dbReference type="Gene3D" id="3.40.50.10140">
    <property type="entry name" value="Toll/interleukin-1 receptor homology (TIR) domain"/>
    <property type="match status" value="1"/>
</dbReference>
<evidence type="ECO:0000313" key="3">
    <source>
        <dbReference type="Proteomes" id="UP001060123"/>
    </source>
</evidence>
<dbReference type="EMBL" id="CP104143">
    <property type="protein sequence ID" value="UWU13290.1"/>
    <property type="molecule type" value="Genomic_DNA"/>
</dbReference>
<feature type="domain" description="TIR" evidence="1">
    <location>
        <begin position="19"/>
        <end position="150"/>
    </location>
</feature>
<dbReference type="SMART" id="SM00255">
    <property type="entry name" value="TIR"/>
    <property type="match status" value="1"/>
</dbReference>
<dbReference type="InterPro" id="IPR035897">
    <property type="entry name" value="Toll_tir_struct_dom_sf"/>
</dbReference>
<dbReference type="RefSeq" id="WP_084606372.1">
    <property type="nucleotide sequence ID" value="NZ_CP104143.1"/>
</dbReference>
<evidence type="ECO:0000313" key="2">
    <source>
        <dbReference type="EMBL" id="UWU13290.1"/>
    </source>
</evidence>
<dbReference type="PROSITE" id="PS50104">
    <property type="entry name" value="TIR"/>
    <property type="match status" value="1"/>
</dbReference>
<dbReference type="Pfam" id="PF13676">
    <property type="entry name" value="TIR_2"/>
    <property type="match status" value="1"/>
</dbReference>
<gene>
    <name evidence="2" type="ORF">N2599_14165</name>
</gene>
<organism evidence="2 3">
    <name type="scientific">Rhizobium sullae</name>
    <name type="common">Rhizobium hedysari</name>
    <dbReference type="NCBI Taxonomy" id="50338"/>
    <lineage>
        <taxon>Bacteria</taxon>
        <taxon>Pseudomonadati</taxon>
        <taxon>Pseudomonadota</taxon>
        <taxon>Alphaproteobacteria</taxon>
        <taxon>Hyphomicrobiales</taxon>
        <taxon>Rhizobiaceae</taxon>
        <taxon>Rhizobium/Agrobacterium group</taxon>
        <taxon>Rhizobium</taxon>
    </lineage>
</organism>
<dbReference type="SUPFAM" id="SSF52200">
    <property type="entry name" value="Toll/Interleukin receptor TIR domain"/>
    <property type="match status" value="1"/>
</dbReference>